<keyword evidence="1" id="KW-0472">Membrane</keyword>
<proteinExistence type="predicted"/>
<evidence type="ECO:0000313" key="2">
    <source>
        <dbReference type="EMBL" id="SVA71002.1"/>
    </source>
</evidence>
<dbReference type="EMBL" id="UINC01017204">
    <property type="protein sequence ID" value="SVA71002.1"/>
    <property type="molecule type" value="Genomic_DNA"/>
</dbReference>
<accession>A0A381Y2R9</accession>
<sequence length="229" mass="26432">MRIKDIINFLKQPKIFVFAMIWMMMLVVLGTLAQKDMGLYAAQNRYFSAWITWFWFVPMPGGRLTLIIIFINLSFFFFKKSIWKIKKLGIVILHLGGILLLVGGGLTAMFSSEGNMVIEEGAKSNHVEDYHYMELALINTSAVDFDEFTVFDQPLLIRNQTLTHENLNFEIEILNYLENCEPTKRTSPPGIQYKGMLKNFMLKELKPEKEDNWNRPGIIYKISNSGTSA</sequence>
<name>A0A381Y2R9_9ZZZZ</name>
<feature type="transmembrane region" description="Helical" evidence="1">
    <location>
        <begin position="15"/>
        <end position="33"/>
    </location>
</feature>
<feature type="transmembrane region" description="Helical" evidence="1">
    <location>
        <begin position="90"/>
        <end position="110"/>
    </location>
</feature>
<evidence type="ECO:0008006" key="3">
    <source>
        <dbReference type="Google" id="ProtNLM"/>
    </source>
</evidence>
<reference evidence="2" key="1">
    <citation type="submission" date="2018-05" db="EMBL/GenBank/DDBJ databases">
        <authorList>
            <person name="Lanie J.A."/>
            <person name="Ng W.-L."/>
            <person name="Kazmierczak K.M."/>
            <person name="Andrzejewski T.M."/>
            <person name="Davidsen T.M."/>
            <person name="Wayne K.J."/>
            <person name="Tettelin H."/>
            <person name="Glass J.I."/>
            <person name="Rusch D."/>
            <person name="Podicherti R."/>
            <person name="Tsui H.-C.T."/>
            <person name="Winkler M.E."/>
        </authorList>
    </citation>
    <scope>NUCLEOTIDE SEQUENCE</scope>
</reference>
<keyword evidence="1" id="KW-0812">Transmembrane</keyword>
<evidence type="ECO:0000256" key="1">
    <source>
        <dbReference type="SAM" id="Phobius"/>
    </source>
</evidence>
<keyword evidence="1" id="KW-1133">Transmembrane helix</keyword>
<dbReference type="AlphaFoldDB" id="A0A381Y2R9"/>
<gene>
    <name evidence="2" type="ORF">METZ01_LOCUS123856</name>
</gene>
<protein>
    <recommendedName>
        <fullName evidence="3">ResB-like domain-containing protein</fullName>
    </recommendedName>
</protein>
<organism evidence="2">
    <name type="scientific">marine metagenome</name>
    <dbReference type="NCBI Taxonomy" id="408172"/>
    <lineage>
        <taxon>unclassified sequences</taxon>
        <taxon>metagenomes</taxon>
        <taxon>ecological metagenomes</taxon>
    </lineage>
</organism>
<feature type="non-terminal residue" evidence="2">
    <location>
        <position position="229"/>
    </location>
</feature>
<feature type="transmembrane region" description="Helical" evidence="1">
    <location>
        <begin position="53"/>
        <end position="78"/>
    </location>
</feature>